<keyword evidence="5" id="KW-0719">Serine esterase</keyword>
<dbReference type="PANTHER" id="PTHR10655:SF17">
    <property type="entry name" value="LYSOPHOSPHOLIPASE-LIKE PROTEIN 1"/>
    <property type="match status" value="1"/>
</dbReference>
<dbReference type="InterPro" id="IPR029058">
    <property type="entry name" value="AB_hydrolase_fold"/>
</dbReference>
<comment type="caution">
    <text evidence="16">The sequence shown here is derived from an EMBL/GenBank/DDBJ whole genome shotgun (WGS) entry which is preliminary data.</text>
</comment>
<dbReference type="Gene3D" id="3.40.50.1820">
    <property type="entry name" value="alpha/beta hydrolase"/>
    <property type="match status" value="1"/>
</dbReference>
<proteinExistence type="inferred from homology"/>
<dbReference type="SUPFAM" id="SSF53474">
    <property type="entry name" value="alpha/beta-Hydrolases"/>
    <property type="match status" value="1"/>
</dbReference>
<feature type="chain" id="PRO_5034180440" description="Acyl-protein thioesterase 1" evidence="14">
    <location>
        <begin position="19"/>
        <end position="295"/>
    </location>
</feature>
<protein>
    <recommendedName>
        <fullName evidence="4">Acyl-protein thioesterase 1</fullName>
        <ecNumber evidence="3">3.1.2.22</ecNumber>
    </recommendedName>
    <alternativeName>
        <fullName evidence="11">Palmitoyl-protein hydrolase</fullName>
    </alternativeName>
</protein>
<keyword evidence="7" id="KW-0378">Hydrolase</keyword>
<dbReference type="GO" id="GO:0005737">
    <property type="term" value="C:cytoplasm"/>
    <property type="evidence" value="ECO:0007669"/>
    <property type="project" value="UniProtKB-SubCell"/>
</dbReference>
<comment type="catalytic activity">
    <reaction evidence="12">
        <text>S-hexadecanoyl-L-cysteinyl-[protein] + H2O = L-cysteinyl-[protein] + hexadecanoate + H(+)</text>
        <dbReference type="Rhea" id="RHEA:19233"/>
        <dbReference type="Rhea" id="RHEA-COMP:10131"/>
        <dbReference type="Rhea" id="RHEA-COMP:11032"/>
        <dbReference type="ChEBI" id="CHEBI:7896"/>
        <dbReference type="ChEBI" id="CHEBI:15377"/>
        <dbReference type="ChEBI" id="CHEBI:15378"/>
        <dbReference type="ChEBI" id="CHEBI:29950"/>
        <dbReference type="ChEBI" id="CHEBI:74151"/>
        <dbReference type="EC" id="3.1.2.22"/>
    </reaction>
</comment>
<gene>
    <name evidence="16" type="ORF">G6O67_003687</name>
</gene>
<dbReference type="GO" id="GO:0052689">
    <property type="term" value="F:carboxylic ester hydrolase activity"/>
    <property type="evidence" value="ECO:0007669"/>
    <property type="project" value="UniProtKB-KW"/>
</dbReference>
<comment type="similarity">
    <text evidence="2">Belongs to the AB hydrolase superfamily. AB hydrolase 2 family.</text>
</comment>
<evidence type="ECO:0000256" key="13">
    <source>
        <dbReference type="SAM" id="MobiDB-lite"/>
    </source>
</evidence>
<dbReference type="GO" id="GO:0006631">
    <property type="term" value="P:fatty acid metabolic process"/>
    <property type="evidence" value="ECO:0007669"/>
    <property type="project" value="UniProtKB-KW"/>
</dbReference>
<reference evidence="16 17" key="1">
    <citation type="journal article" date="2020" name="Genome Biol. Evol.">
        <title>A new high-quality draft genome assembly of the Chinese cordyceps Ophiocordyceps sinensis.</title>
        <authorList>
            <person name="Shu R."/>
            <person name="Zhang J."/>
            <person name="Meng Q."/>
            <person name="Zhang H."/>
            <person name="Zhou G."/>
            <person name="Li M."/>
            <person name="Wu P."/>
            <person name="Zhao Y."/>
            <person name="Chen C."/>
            <person name="Qin Q."/>
        </authorList>
    </citation>
    <scope>NUCLEOTIDE SEQUENCE [LARGE SCALE GENOMIC DNA]</scope>
    <source>
        <strain evidence="16 17">IOZ07</strain>
    </source>
</reference>
<dbReference type="PANTHER" id="PTHR10655">
    <property type="entry name" value="LYSOPHOSPHOLIPASE-RELATED"/>
    <property type="match status" value="1"/>
</dbReference>
<evidence type="ECO:0000256" key="10">
    <source>
        <dbReference type="ARBA" id="ARBA00029392"/>
    </source>
</evidence>
<evidence type="ECO:0000256" key="4">
    <source>
        <dbReference type="ARBA" id="ARBA00014923"/>
    </source>
</evidence>
<evidence type="ECO:0000256" key="6">
    <source>
        <dbReference type="ARBA" id="ARBA00022490"/>
    </source>
</evidence>
<evidence type="ECO:0000256" key="12">
    <source>
        <dbReference type="ARBA" id="ARBA00047337"/>
    </source>
</evidence>
<evidence type="ECO:0000256" key="9">
    <source>
        <dbReference type="ARBA" id="ARBA00023098"/>
    </source>
</evidence>
<dbReference type="OrthoDB" id="2418081at2759"/>
<evidence type="ECO:0000256" key="1">
    <source>
        <dbReference type="ARBA" id="ARBA00004496"/>
    </source>
</evidence>
<evidence type="ECO:0000256" key="7">
    <source>
        <dbReference type="ARBA" id="ARBA00022801"/>
    </source>
</evidence>
<evidence type="ECO:0000256" key="11">
    <source>
        <dbReference type="ARBA" id="ARBA00031195"/>
    </source>
</evidence>
<name>A0A8H4PSF7_9HYPO</name>
<evidence type="ECO:0000259" key="15">
    <source>
        <dbReference type="Pfam" id="PF02230"/>
    </source>
</evidence>
<feature type="region of interest" description="Disordered" evidence="13">
    <location>
        <begin position="32"/>
        <end position="54"/>
    </location>
</feature>
<keyword evidence="14" id="KW-0732">Signal</keyword>
<comment type="function">
    <text evidence="10">Hydrolyzes fatty acids from S-acylated cysteine residues in proteins with a strong preference for palmitoylated G-alpha proteins over other acyl substrates. Mediates the deacylation of G-alpha proteins such as GPA1 in vivo, but has weak or no activity toward palmitoylated Ras proteins. Has weak lysophospholipase activity in vitro; however such activity may not exist in vivo.</text>
</comment>
<dbReference type="GO" id="GO:0008474">
    <property type="term" value="F:palmitoyl-(protein) hydrolase activity"/>
    <property type="evidence" value="ECO:0007669"/>
    <property type="project" value="UniProtKB-EC"/>
</dbReference>
<evidence type="ECO:0000313" key="16">
    <source>
        <dbReference type="EMBL" id="KAF4509518.1"/>
    </source>
</evidence>
<evidence type="ECO:0000256" key="5">
    <source>
        <dbReference type="ARBA" id="ARBA00022487"/>
    </source>
</evidence>
<evidence type="ECO:0000256" key="3">
    <source>
        <dbReference type="ARBA" id="ARBA00012423"/>
    </source>
</evidence>
<evidence type="ECO:0000256" key="2">
    <source>
        <dbReference type="ARBA" id="ARBA00006499"/>
    </source>
</evidence>
<feature type="domain" description="Phospholipase/carboxylesterase/thioesterase" evidence="15">
    <location>
        <begin position="64"/>
        <end position="284"/>
    </location>
</feature>
<keyword evidence="6" id="KW-0963">Cytoplasm</keyword>
<organism evidence="16 17">
    <name type="scientific">Ophiocordyceps sinensis</name>
    <dbReference type="NCBI Taxonomy" id="72228"/>
    <lineage>
        <taxon>Eukaryota</taxon>
        <taxon>Fungi</taxon>
        <taxon>Dikarya</taxon>
        <taxon>Ascomycota</taxon>
        <taxon>Pezizomycotina</taxon>
        <taxon>Sordariomycetes</taxon>
        <taxon>Hypocreomycetidae</taxon>
        <taxon>Hypocreales</taxon>
        <taxon>Ophiocordycipitaceae</taxon>
        <taxon>Ophiocordyceps</taxon>
    </lineage>
</organism>
<dbReference type="Pfam" id="PF02230">
    <property type="entry name" value="Abhydrolase_2"/>
    <property type="match status" value="1"/>
</dbReference>
<dbReference type="InterPro" id="IPR003140">
    <property type="entry name" value="PLipase/COase/thioEstase"/>
</dbReference>
<comment type="subcellular location">
    <subcellularLocation>
        <location evidence="1">Cytoplasm</location>
    </subcellularLocation>
</comment>
<keyword evidence="17" id="KW-1185">Reference proteome</keyword>
<feature type="signal peptide" evidence="14">
    <location>
        <begin position="1"/>
        <end position="18"/>
    </location>
</feature>
<accession>A0A8H4PSF7</accession>
<evidence type="ECO:0000313" key="17">
    <source>
        <dbReference type="Proteomes" id="UP000557566"/>
    </source>
</evidence>
<dbReference type="InterPro" id="IPR050565">
    <property type="entry name" value="LYPA1-2/EST-like"/>
</dbReference>
<keyword evidence="9" id="KW-0443">Lipid metabolism</keyword>
<evidence type="ECO:0000256" key="14">
    <source>
        <dbReference type="SAM" id="SignalP"/>
    </source>
</evidence>
<dbReference type="EC" id="3.1.2.22" evidence="3"/>
<sequence>MLNLRLAFTLSLFAPAIALVLALLSRHPLFSPTEGHSASRAKDSKPATTSAMSSSIRRTAPLVLPAVGKHTATVFFAHGLGDTGAGWADAVEHWRRRRRLDEIKFVLPNAPVMPITVNNGVSMPAWFDLKSLAPSIKSLQARALDEDVAGILASRTYFHSLIQDEISAGIPADRIVLGGFSQGGAASILAGLTAPVKIAGIVALSSWLLLSQSFKDHVPEGDYNKATPIFMAHGDQDQLVRYELAKASAEALKSMGYDVTLKTYPGMEHSACVEELDEVEAFLKEKLTSKGNESI</sequence>
<dbReference type="Proteomes" id="UP000557566">
    <property type="component" value="Unassembled WGS sequence"/>
</dbReference>
<dbReference type="FunFam" id="3.40.50.1820:FF:000010">
    <property type="entry name" value="Acyl-protein thioesterase 2"/>
    <property type="match status" value="1"/>
</dbReference>
<evidence type="ECO:0000256" key="8">
    <source>
        <dbReference type="ARBA" id="ARBA00022832"/>
    </source>
</evidence>
<dbReference type="AlphaFoldDB" id="A0A8H4PSF7"/>
<keyword evidence="8" id="KW-0276">Fatty acid metabolism</keyword>
<dbReference type="EMBL" id="JAAVMX010000004">
    <property type="protein sequence ID" value="KAF4509518.1"/>
    <property type="molecule type" value="Genomic_DNA"/>
</dbReference>